<dbReference type="AlphaFoldDB" id="I2ND00"/>
<sequence length="37" mass="4532">MKGRLKFYFQTTFFMRNRRLESISDNIFLAVYRTSPP</sequence>
<organism evidence="1 2">
    <name type="scientific">Neisseria sicca VK64</name>
    <dbReference type="NCBI Taxonomy" id="1095748"/>
    <lineage>
        <taxon>Bacteria</taxon>
        <taxon>Pseudomonadati</taxon>
        <taxon>Pseudomonadota</taxon>
        <taxon>Betaproteobacteria</taxon>
        <taxon>Neisseriales</taxon>
        <taxon>Neisseriaceae</taxon>
        <taxon>Neisseria</taxon>
    </lineage>
</organism>
<gene>
    <name evidence="1" type="ORF">HMPREF1051_0364</name>
</gene>
<evidence type="ECO:0000313" key="1">
    <source>
        <dbReference type="EMBL" id="EIG23711.1"/>
    </source>
</evidence>
<dbReference type="PATRIC" id="fig|1095748.3.peg.2694"/>
<accession>I2ND00</accession>
<protein>
    <submittedName>
        <fullName evidence="1">Uncharacterized protein</fullName>
    </submittedName>
</protein>
<reference evidence="1 2" key="1">
    <citation type="submission" date="2012-04" db="EMBL/GenBank/DDBJ databases">
        <authorList>
            <person name="Harkins D.M."/>
            <person name="Madupu R."/>
            <person name="Durkin A.S."/>
            <person name="Torralba M."/>
            <person name="Methe B."/>
            <person name="Sutton G.G."/>
            <person name="Nelson K.E."/>
        </authorList>
    </citation>
    <scope>NUCLEOTIDE SEQUENCE [LARGE SCALE GENOMIC DNA]</scope>
    <source>
        <strain evidence="1 2">VK64</strain>
    </source>
</reference>
<dbReference type="EMBL" id="AJMT01000205">
    <property type="protein sequence ID" value="EIG23711.1"/>
    <property type="molecule type" value="Genomic_DNA"/>
</dbReference>
<comment type="caution">
    <text evidence="1">The sequence shown here is derived from an EMBL/GenBank/DDBJ whole genome shotgun (WGS) entry which is preliminary data.</text>
</comment>
<dbReference type="Proteomes" id="UP000004473">
    <property type="component" value="Unassembled WGS sequence"/>
</dbReference>
<evidence type="ECO:0000313" key="2">
    <source>
        <dbReference type="Proteomes" id="UP000004473"/>
    </source>
</evidence>
<name>I2ND00_NEISI</name>
<proteinExistence type="predicted"/>